<organism evidence="3 4">
    <name type="scientific">Candidatus Sphingobacterium stercoripullorum</name>
    <dbReference type="NCBI Taxonomy" id="2838759"/>
    <lineage>
        <taxon>Bacteria</taxon>
        <taxon>Pseudomonadati</taxon>
        <taxon>Bacteroidota</taxon>
        <taxon>Sphingobacteriia</taxon>
        <taxon>Sphingobacteriales</taxon>
        <taxon>Sphingobacteriaceae</taxon>
        <taxon>Sphingobacterium</taxon>
    </lineage>
</organism>
<gene>
    <name evidence="3" type="ORF">H9853_04145</name>
</gene>
<reference evidence="3" key="2">
    <citation type="submission" date="2021-04" db="EMBL/GenBank/DDBJ databases">
        <authorList>
            <person name="Gilroy R."/>
        </authorList>
    </citation>
    <scope>NUCLEOTIDE SEQUENCE</scope>
    <source>
        <strain evidence="3">1719</strain>
    </source>
</reference>
<dbReference type="GO" id="GO:0004803">
    <property type="term" value="F:transposase activity"/>
    <property type="evidence" value="ECO:0007669"/>
    <property type="project" value="InterPro"/>
</dbReference>
<accession>A0A9D1W8A5</accession>
<dbReference type="EMBL" id="DXEZ01000116">
    <property type="protein sequence ID" value="HIX54192.1"/>
    <property type="molecule type" value="Genomic_DNA"/>
</dbReference>
<dbReference type="PANTHER" id="PTHR33055">
    <property type="entry name" value="TRANSPOSASE FOR INSERTION SEQUENCE ELEMENT IS1111A"/>
    <property type="match status" value="1"/>
</dbReference>
<sequence length="311" mass="35197">MIAVGIDVSKSKSTVAILDSCGTVLATPFNMAHTQPEMNALVSRLKAFDEPVTILLEYTGHYHYPVLKKLQEEGFPVCVVNPYQMKKYGDVEIRKAKTDKKDALRIATFALEKSYKLVPYSSMEQKYEDLKFLSRQYQQRISFVSTLKVQLINMLDQTMPGITKILALKSRDPEKCALLLFIKRYKSFDEIQRIGKTRFLSTYATLMKKTPDRYAPKKGLEIYELARDSITTRGEDPYIWSAQDQCVGLLATAQNAADEIITQMQNIAETIPEYTVLRAMNGVGDRLGPVILAEIGDIRRFHSGKALNSFA</sequence>
<dbReference type="AlphaFoldDB" id="A0A9D1W8A5"/>
<evidence type="ECO:0000313" key="3">
    <source>
        <dbReference type="EMBL" id="HIX54192.1"/>
    </source>
</evidence>
<dbReference type="Pfam" id="PF01548">
    <property type="entry name" value="DEDD_Tnp_IS110"/>
    <property type="match status" value="1"/>
</dbReference>
<evidence type="ECO:0000313" key="4">
    <source>
        <dbReference type="Proteomes" id="UP000824156"/>
    </source>
</evidence>
<dbReference type="GO" id="GO:0003677">
    <property type="term" value="F:DNA binding"/>
    <property type="evidence" value="ECO:0007669"/>
    <property type="project" value="InterPro"/>
</dbReference>
<protein>
    <submittedName>
        <fullName evidence="3">IS110 family transposase</fullName>
    </submittedName>
</protein>
<dbReference type="GO" id="GO:0006313">
    <property type="term" value="P:DNA transposition"/>
    <property type="evidence" value="ECO:0007669"/>
    <property type="project" value="InterPro"/>
</dbReference>
<name>A0A9D1W8A5_9SPHI</name>
<dbReference type="Pfam" id="PF02371">
    <property type="entry name" value="Transposase_20"/>
    <property type="match status" value="1"/>
</dbReference>
<dbReference type="InterPro" id="IPR002525">
    <property type="entry name" value="Transp_IS110-like_N"/>
</dbReference>
<evidence type="ECO:0000259" key="2">
    <source>
        <dbReference type="Pfam" id="PF02371"/>
    </source>
</evidence>
<comment type="caution">
    <text evidence="3">The sequence shown here is derived from an EMBL/GenBank/DDBJ whole genome shotgun (WGS) entry which is preliminary data.</text>
</comment>
<dbReference type="InterPro" id="IPR003346">
    <property type="entry name" value="Transposase_20"/>
</dbReference>
<feature type="non-terminal residue" evidence="3">
    <location>
        <position position="311"/>
    </location>
</feature>
<proteinExistence type="predicted"/>
<dbReference type="InterPro" id="IPR047650">
    <property type="entry name" value="Transpos_IS110"/>
</dbReference>
<dbReference type="Proteomes" id="UP000824156">
    <property type="component" value="Unassembled WGS sequence"/>
</dbReference>
<feature type="domain" description="Transposase IS110-like N-terminal" evidence="1">
    <location>
        <begin position="4"/>
        <end position="160"/>
    </location>
</feature>
<feature type="domain" description="Transposase IS116/IS110/IS902 C-terminal" evidence="2">
    <location>
        <begin position="275"/>
        <end position="311"/>
    </location>
</feature>
<evidence type="ECO:0000259" key="1">
    <source>
        <dbReference type="Pfam" id="PF01548"/>
    </source>
</evidence>
<reference evidence="3" key="1">
    <citation type="journal article" date="2021" name="PeerJ">
        <title>Extensive microbial diversity within the chicken gut microbiome revealed by metagenomics and culture.</title>
        <authorList>
            <person name="Gilroy R."/>
            <person name="Ravi A."/>
            <person name="Getino M."/>
            <person name="Pursley I."/>
            <person name="Horton D.L."/>
            <person name="Alikhan N.F."/>
            <person name="Baker D."/>
            <person name="Gharbi K."/>
            <person name="Hall N."/>
            <person name="Watson M."/>
            <person name="Adriaenssens E.M."/>
            <person name="Foster-Nyarko E."/>
            <person name="Jarju S."/>
            <person name="Secka A."/>
            <person name="Antonio M."/>
            <person name="Oren A."/>
            <person name="Chaudhuri R.R."/>
            <person name="La Ragione R."/>
            <person name="Hildebrand F."/>
            <person name="Pallen M.J."/>
        </authorList>
    </citation>
    <scope>NUCLEOTIDE SEQUENCE</scope>
    <source>
        <strain evidence="3">1719</strain>
    </source>
</reference>